<evidence type="ECO:0000313" key="11">
    <source>
        <dbReference type="Xenbase" id="XB-GENE-17337621"/>
    </source>
</evidence>
<comment type="subcellular location">
    <subcellularLocation>
        <location evidence="2">Cytoplasm</location>
    </subcellularLocation>
    <subcellularLocation>
        <location evidence="1">Nucleus</location>
    </subcellularLocation>
</comment>
<evidence type="ECO:0000256" key="6">
    <source>
        <dbReference type="SAM" id="MobiDB-lite"/>
    </source>
</evidence>
<dbReference type="PANTHER" id="PTHR14315">
    <property type="entry name" value="SPOT14 FAMILY MEMBER"/>
    <property type="match status" value="1"/>
</dbReference>
<dbReference type="GeneID" id="108698418"/>
<dbReference type="GO" id="GO:0005634">
    <property type="term" value="C:nucleus"/>
    <property type="evidence" value="ECO:0007669"/>
    <property type="project" value="UniProtKB-SubCell"/>
</dbReference>
<dbReference type="CTD" id="108698418"/>
<dbReference type="AlphaFoldDB" id="A0A1L8F7H8"/>
<reference evidence="8 9" key="1">
    <citation type="submission" date="2022-04" db="UniProtKB">
        <authorList>
            <consortium name="RefSeq"/>
        </authorList>
    </citation>
    <scope>IDENTIFICATION</scope>
    <source>
        <strain evidence="8 9">J_2021</strain>
        <tissue evidence="8 9">Erythrocytes</tissue>
    </source>
</reference>
<evidence type="ECO:0000256" key="1">
    <source>
        <dbReference type="ARBA" id="ARBA00004123"/>
    </source>
</evidence>
<dbReference type="GO" id="GO:0046890">
    <property type="term" value="P:regulation of lipid biosynthetic process"/>
    <property type="evidence" value="ECO:0000318"/>
    <property type="project" value="GO_Central"/>
</dbReference>
<dbReference type="RefSeq" id="XP_018085381.1">
    <property type="nucleotide sequence ID" value="XM_018229892.2"/>
</dbReference>
<dbReference type="InterPro" id="IPR053719">
    <property type="entry name" value="Lipogen_MT_Stabilize_sf"/>
</dbReference>
<accession>A0A1L8F7H8</accession>
<dbReference type="RefSeq" id="XP_018085380.1">
    <property type="nucleotide sequence ID" value="XM_018229891.2"/>
</dbReference>
<protein>
    <submittedName>
        <fullName evidence="8 9">Mid1-interacting protein 1-B</fullName>
    </submittedName>
</protein>
<dbReference type="Proteomes" id="UP000186698">
    <property type="component" value="Chromosome 8L"/>
</dbReference>
<dbReference type="STRING" id="8355.A0A1L8F7H8"/>
<evidence type="ECO:0000256" key="3">
    <source>
        <dbReference type="ARBA" id="ARBA00009488"/>
    </source>
</evidence>
<gene>
    <name evidence="8 9 10 11" type="primary">thrsp.L</name>
</gene>
<dbReference type="KEGG" id="xla:108698418"/>
<sequence length="160" mass="18620">MHRMEVFEFNPQRQSLLDAIQRFNTATTIMDETIMVPSMLRDISPDKEECGEVEEHPNCNQIAEQKCLYESYLLLKSLRHDMKWGIHQDSKATPEHYTEKEESPEDETSDLVDQFQHHLKGLLSVLTKLTKKANLLTNSYKKQIDIGVPSSKHYSRSMSH</sequence>
<evidence type="ECO:0000313" key="10">
    <source>
        <dbReference type="RefSeq" id="XP_018085382.1"/>
    </source>
</evidence>
<organism evidence="9">
    <name type="scientific">Xenopus laevis</name>
    <name type="common">African clawed frog</name>
    <dbReference type="NCBI Taxonomy" id="8355"/>
    <lineage>
        <taxon>Eukaryota</taxon>
        <taxon>Metazoa</taxon>
        <taxon>Chordata</taxon>
        <taxon>Craniata</taxon>
        <taxon>Vertebrata</taxon>
        <taxon>Euteleostomi</taxon>
        <taxon>Amphibia</taxon>
        <taxon>Batrachia</taxon>
        <taxon>Anura</taxon>
        <taxon>Pipoidea</taxon>
        <taxon>Pipidae</taxon>
        <taxon>Xenopodinae</taxon>
        <taxon>Xenopus</taxon>
        <taxon>Xenopus</taxon>
    </lineage>
</organism>
<evidence type="ECO:0000256" key="4">
    <source>
        <dbReference type="ARBA" id="ARBA00022490"/>
    </source>
</evidence>
<evidence type="ECO:0000256" key="5">
    <source>
        <dbReference type="ARBA" id="ARBA00023242"/>
    </source>
</evidence>
<dbReference type="Pfam" id="PF07084">
    <property type="entry name" value="Spot_14"/>
    <property type="match status" value="1"/>
</dbReference>
<dbReference type="OMA" id="HNNNEPS"/>
<keyword evidence="5" id="KW-0539">Nucleus</keyword>
<keyword evidence="4" id="KW-0963">Cytoplasm</keyword>
<keyword evidence="7" id="KW-1185">Reference proteome</keyword>
<dbReference type="Xenbase" id="XB-GENE-17337621">
    <property type="gene designation" value="thrsp.L"/>
</dbReference>
<dbReference type="InterPro" id="IPR009786">
    <property type="entry name" value="Spot_14"/>
</dbReference>
<dbReference type="PANTHER" id="PTHR14315:SF23">
    <property type="entry name" value="MID1-INTERACTING PROTEIN 1-B"/>
    <property type="match status" value="1"/>
</dbReference>
<feature type="compositionally biased region" description="Basic and acidic residues" evidence="6">
    <location>
        <begin position="89"/>
        <end position="101"/>
    </location>
</feature>
<dbReference type="Gene3D" id="6.10.140.1610">
    <property type="match status" value="1"/>
</dbReference>
<name>A0A1L8F7H8_XENLA</name>
<dbReference type="RefSeq" id="XP_018085382.1">
    <property type="nucleotide sequence ID" value="XM_018229893.2"/>
</dbReference>
<proteinExistence type="inferred from homology"/>
<dbReference type="Bgee" id="108698418">
    <property type="expression patterns" value="Expressed in oocyte and 19 other cell types or tissues"/>
</dbReference>
<dbReference type="GO" id="GO:0005829">
    <property type="term" value="C:cytosol"/>
    <property type="evidence" value="ECO:0000318"/>
    <property type="project" value="GO_Central"/>
</dbReference>
<evidence type="ECO:0000313" key="9">
    <source>
        <dbReference type="RefSeq" id="XP_018085381.1"/>
    </source>
</evidence>
<dbReference type="OrthoDB" id="5951908at2759"/>
<dbReference type="PaxDb" id="8355-A0A1L8F7H8"/>
<dbReference type="AGR" id="Xenbase:XB-GENE-17337621"/>
<evidence type="ECO:0000313" key="8">
    <source>
        <dbReference type="RefSeq" id="XP_018085380.1"/>
    </source>
</evidence>
<evidence type="ECO:0000256" key="2">
    <source>
        <dbReference type="ARBA" id="ARBA00004496"/>
    </source>
</evidence>
<evidence type="ECO:0000313" key="7">
    <source>
        <dbReference type="Proteomes" id="UP000186698"/>
    </source>
</evidence>
<feature type="region of interest" description="Disordered" evidence="6">
    <location>
        <begin position="89"/>
        <end position="109"/>
    </location>
</feature>
<comment type="similarity">
    <text evidence="3">Belongs to the SPOT14 family.</text>
</comment>